<dbReference type="OrthoDB" id="9812625at2"/>
<dbReference type="InterPro" id="IPR016162">
    <property type="entry name" value="Ald_DH_N"/>
</dbReference>
<dbReference type="PANTHER" id="PTHR42804">
    <property type="entry name" value="ALDEHYDE DEHYDROGENASE"/>
    <property type="match status" value="1"/>
</dbReference>
<accession>Q89RF6</accession>
<dbReference type="InterPro" id="IPR016161">
    <property type="entry name" value="Ald_DH/histidinol_DH"/>
</dbReference>
<sequence>MAGSIAGAFVQGCLPKRPHHAPKKRLTMVNRMQFYIDGAWVDPAVKKSTAVVNPATEEAMYEVALGSKADVDKAVAAAKRAFATFSQTSREERVALLTKIIEIYKGRLKEIGAAVSDEMGAPLPMAEKLQAGAGLGHLMTTLDVLKNYHFEEPVGTAMVLREPIGVVGMITPWNWPLNQIACKVAPALAAGCTMILKPSEFTPTSALIFAEILHEAGVPKGVFNLVNGLGPEVGAAMSEHPDIDMISFTGSTRAGIDVAKRAAPTVKRVSQELGGKSPNVILEGADLTKAVTGGVMHMFNNSGQSCNAPSRMIVPLSKMKEVAAIAKAVADKTKAGDPRAEGTTIGPVVNRGQWDKIQGLIKKGIDEGATLVAGGPGLPEGVNKGFYVRPTIFADVTPDMTIAREEIFGPVLTIIGAKNEADAVQIANDTPYGLAGYVSADTVESAKRVARQIRAGNVNLQGVPNDRTAPFGGYKQSGNGREWGKYGLEDFLEVKAVAGFNAA</sequence>
<dbReference type="PATRIC" id="fig|224911.5.peg.2798"/>
<dbReference type="PhylomeDB" id="Q89RF6"/>
<evidence type="ECO:0000256" key="4">
    <source>
        <dbReference type="ARBA" id="ARBA00049194"/>
    </source>
</evidence>
<dbReference type="GO" id="GO:0004029">
    <property type="term" value="F:aldehyde dehydrogenase (NAD+) activity"/>
    <property type="evidence" value="ECO:0007669"/>
    <property type="project" value="UniProtKB-EC"/>
</dbReference>
<dbReference type="CDD" id="cd07138">
    <property type="entry name" value="ALDH_CddD_SSP0762"/>
    <property type="match status" value="1"/>
</dbReference>
<dbReference type="InterPro" id="IPR016163">
    <property type="entry name" value="Ald_DH_C"/>
</dbReference>
<dbReference type="Gene3D" id="3.40.309.10">
    <property type="entry name" value="Aldehyde Dehydrogenase, Chain A, domain 2"/>
    <property type="match status" value="1"/>
</dbReference>
<comment type="similarity">
    <text evidence="1">Belongs to the aldehyde dehydrogenase family.</text>
</comment>
<dbReference type="EnsemblBacteria" id="BAC48081">
    <property type="protein sequence ID" value="BAC48081"/>
    <property type="gene ID" value="BAC48081"/>
</dbReference>
<dbReference type="Pfam" id="PF00171">
    <property type="entry name" value="Aldedh"/>
    <property type="match status" value="1"/>
</dbReference>
<dbReference type="STRING" id="224911.AAV28_11090"/>
<evidence type="ECO:0000256" key="1">
    <source>
        <dbReference type="ARBA" id="ARBA00009986"/>
    </source>
</evidence>
<proteinExistence type="inferred from homology"/>
<dbReference type="eggNOG" id="COG1012">
    <property type="taxonomic scope" value="Bacteria"/>
</dbReference>
<dbReference type="PROSITE" id="PS00070">
    <property type="entry name" value="ALDEHYDE_DEHYDR_CYS"/>
    <property type="match status" value="1"/>
</dbReference>
<dbReference type="SUPFAM" id="SSF53720">
    <property type="entry name" value="ALDH-like"/>
    <property type="match status" value="1"/>
</dbReference>
<dbReference type="Gene3D" id="3.40.605.10">
    <property type="entry name" value="Aldehyde Dehydrogenase, Chain A, domain 1"/>
    <property type="match status" value="1"/>
</dbReference>
<keyword evidence="2" id="KW-0560">Oxidoreductase</keyword>
<feature type="domain" description="Aldehyde dehydrogenase" evidence="5">
    <location>
        <begin position="40"/>
        <end position="497"/>
    </location>
</feature>
<evidence type="ECO:0000256" key="2">
    <source>
        <dbReference type="ARBA" id="ARBA00023002"/>
    </source>
</evidence>
<name>Q89RF6_BRADU</name>
<reference evidence="7" key="1">
    <citation type="journal article" date="2002" name="DNA Res.">
        <title>Complete genomic sequence of nitrogen-fixing symbiotic bacterium Bradyrhizobium japonicum USDA110.</title>
        <authorList>
            <person name="Kaneko T."/>
            <person name="Nakamura Y."/>
            <person name="Sato S."/>
            <person name="Minamisawa K."/>
            <person name="Uchiumi T."/>
            <person name="Sasamoto S."/>
            <person name="Watanabe A."/>
            <person name="Idesawa K."/>
            <person name="Iriguchi M."/>
            <person name="Kawashima K."/>
            <person name="Kohara M."/>
            <person name="Matsumoto M."/>
            <person name="Shimpo S."/>
            <person name="Tsuruoka H."/>
            <person name="Wada T."/>
            <person name="Yamada M."/>
            <person name="Tabata S."/>
        </authorList>
    </citation>
    <scope>NUCLEOTIDE SEQUENCE [LARGE SCALE GENOMIC DNA]</scope>
    <source>
        <strain evidence="7">JCM 10833 / BCRC 13528 / IAM 13628 / NBRC 14792 / USDA 110</strain>
    </source>
</reference>
<organism evidence="6 7">
    <name type="scientific">Bradyrhizobium diazoefficiens (strain JCM 10833 / BCRC 13528 / IAM 13628 / NBRC 14792 / USDA 110)</name>
    <dbReference type="NCBI Taxonomy" id="224911"/>
    <lineage>
        <taxon>Bacteria</taxon>
        <taxon>Pseudomonadati</taxon>
        <taxon>Pseudomonadota</taxon>
        <taxon>Alphaproteobacteria</taxon>
        <taxon>Hyphomicrobiales</taxon>
        <taxon>Nitrobacteraceae</taxon>
        <taxon>Bradyrhizobium</taxon>
    </lineage>
</organism>
<dbReference type="FunFam" id="3.40.605.10:FF:000007">
    <property type="entry name" value="NAD/NADP-dependent betaine aldehyde dehydrogenase"/>
    <property type="match status" value="1"/>
</dbReference>
<keyword evidence="7" id="KW-1185">Reference proteome</keyword>
<comment type="catalytic activity">
    <reaction evidence="4">
        <text>an aldehyde + NAD(+) + H2O = a carboxylate + NADH + 2 H(+)</text>
        <dbReference type="Rhea" id="RHEA:16185"/>
        <dbReference type="ChEBI" id="CHEBI:15377"/>
        <dbReference type="ChEBI" id="CHEBI:15378"/>
        <dbReference type="ChEBI" id="CHEBI:17478"/>
        <dbReference type="ChEBI" id="CHEBI:29067"/>
        <dbReference type="ChEBI" id="CHEBI:57540"/>
        <dbReference type="ChEBI" id="CHEBI:57945"/>
        <dbReference type="EC" id="1.2.1.3"/>
    </reaction>
</comment>
<evidence type="ECO:0000256" key="3">
    <source>
        <dbReference type="ARBA" id="ARBA00024226"/>
    </source>
</evidence>
<dbReference type="EC" id="1.2.1.3" evidence="3"/>
<dbReference type="HOGENOM" id="CLU_005391_0_0_5"/>
<dbReference type="EMBL" id="BA000040">
    <property type="protein sequence ID" value="BAC48081.1"/>
    <property type="molecule type" value="Genomic_DNA"/>
</dbReference>
<evidence type="ECO:0000313" key="7">
    <source>
        <dbReference type="Proteomes" id="UP000002526"/>
    </source>
</evidence>
<dbReference type="InterPro" id="IPR015590">
    <property type="entry name" value="Aldehyde_DH_dom"/>
</dbReference>
<evidence type="ECO:0000313" key="6">
    <source>
        <dbReference type="EMBL" id="BAC48081.1"/>
    </source>
</evidence>
<evidence type="ECO:0000259" key="5">
    <source>
        <dbReference type="Pfam" id="PF00171"/>
    </source>
</evidence>
<protein>
    <recommendedName>
        <fullName evidence="3">aldehyde dehydrogenase (NAD(+))</fullName>
        <ecNumber evidence="3">1.2.1.3</ecNumber>
    </recommendedName>
</protein>
<dbReference type="AlphaFoldDB" id="Q89RF6"/>
<gene>
    <name evidence="6" type="ordered locus">blr2816</name>
</gene>
<dbReference type="PANTHER" id="PTHR42804:SF1">
    <property type="entry name" value="ALDEHYDE DEHYDROGENASE-RELATED"/>
    <property type="match status" value="1"/>
</dbReference>
<dbReference type="Proteomes" id="UP000002526">
    <property type="component" value="Chromosome"/>
</dbReference>
<dbReference type="InterPro" id="IPR016160">
    <property type="entry name" value="Ald_DH_CS_CYS"/>
</dbReference>
<dbReference type="KEGG" id="bja:blr2816"/>
<dbReference type="InParanoid" id="Q89RF6"/>